<keyword evidence="7" id="KW-0648">Protein biosynthesis</keyword>
<dbReference type="SUPFAM" id="SSF52374">
    <property type="entry name" value="Nucleotidylyl transferase"/>
    <property type="match status" value="1"/>
</dbReference>
<evidence type="ECO:0000256" key="6">
    <source>
        <dbReference type="ARBA" id="ARBA00022840"/>
    </source>
</evidence>
<dbReference type="Gene3D" id="3.40.50.620">
    <property type="entry name" value="HUPs"/>
    <property type="match status" value="1"/>
</dbReference>
<proteinExistence type="inferred from homology"/>
<evidence type="ECO:0000313" key="13">
    <source>
        <dbReference type="EMBL" id="KAH6601570.1"/>
    </source>
</evidence>
<dbReference type="Pfam" id="PF00133">
    <property type="entry name" value="tRNA-synt_1"/>
    <property type="match status" value="1"/>
</dbReference>
<accession>A0ABQ8FNW6</accession>
<reference evidence="13 14" key="1">
    <citation type="submission" date="2021-02" db="EMBL/GenBank/DDBJ databases">
        <title>Variation within the Batrachochytrium salamandrivorans European outbreak.</title>
        <authorList>
            <person name="Kelly M."/>
            <person name="Pasmans F."/>
            <person name="Shea T.P."/>
            <person name="Munoz J.F."/>
            <person name="Carranza S."/>
            <person name="Cuomo C.A."/>
            <person name="Martel A."/>
        </authorList>
    </citation>
    <scope>NUCLEOTIDE SEQUENCE [LARGE SCALE GENOMIC DNA]</scope>
    <source>
        <strain evidence="13 14">AMFP18/2</strain>
    </source>
</reference>
<dbReference type="PANTHER" id="PTHR45794">
    <property type="entry name" value="LEUCYL-TRNA SYNTHETASE"/>
    <property type="match status" value="1"/>
</dbReference>
<evidence type="ECO:0000256" key="3">
    <source>
        <dbReference type="ARBA" id="ARBA00013164"/>
    </source>
</evidence>
<evidence type="ECO:0000256" key="1">
    <source>
        <dbReference type="ARBA" id="ARBA00004496"/>
    </source>
</evidence>
<dbReference type="CDD" id="cd01650">
    <property type="entry name" value="RT_nLTR_like"/>
    <property type="match status" value="1"/>
</dbReference>
<dbReference type="InterPro" id="IPR009008">
    <property type="entry name" value="Val/Leu/Ile-tRNA-synth_edit"/>
</dbReference>
<feature type="region of interest" description="Disordered" evidence="11">
    <location>
        <begin position="1757"/>
        <end position="1777"/>
    </location>
</feature>
<keyword evidence="4" id="KW-0436">Ligase</keyword>
<dbReference type="SUPFAM" id="SSF56672">
    <property type="entry name" value="DNA/RNA polymerases"/>
    <property type="match status" value="1"/>
</dbReference>
<evidence type="ECO:0000259" key="12">
    <source>
        <dbReference type="PROSITE" id="PS50878"/>
    </source>
</evidence>
<dbReference type="Pfam" id="PF00078">
    <property type="entry name" value="RVT_1"/>
    <property type="match status" value="1"/>
</dbReference>
<evidence type="ECO:0000256" key="10">
    <source>
        <dbReference type="ARBA" id="ARBA00047469"/>
    </source>
</evidence>
<dbReference type="EC" id="6.1.1.4" evidence="3"/>
<evidence type="ECO:0000256" key="4">
    <source>
        <dbReference type="ARBA" id="ARBA00022598"/>
    </source>
</evidence>
<organism evidence="13 14">
    <name type="scientific">Batrachochytrium salamandrivorans</name>
    <dbReference type="NCBI Taxonomy" id="1357716"/>
    <lineage>
        <taxon>Eukaryota</taxon>
        <taxon>Fungi</taxon>
        <taxon>Fungi incertae sedis</taxon>
        <taxon>Chytridiomycota</taxon>
        <taxon>Chytridiomycota incertae sedis</taxon>
        <taxon>Chytridiomycetes</taxon>
        <taxon>Rhizophydiales</taxon>
        <taxon>Rhizophydiales incertae sedis</taxon>
        <taxon>Batrachochytrium</taxon>
    </lineage>
</organism>
<dbReference type="InterPro" id="IPR014729">
    <property type="entry name" value="Rossmann-like_a/b/a_fold"/>
</dbReference>
<evidence type="ECO:0000256" key="9">
    <source>
        <dbReference type="ARBA" id="ARBA00030520"/>
    </source>
</evidence>
<keyword evidence="5" id="KW-0547">Nucleotide-binding</keyword>
<dbReference type="PROSITE" id="PS50878">
    <property type="entry name" value="RT_POL"/>
    <property type="match status" value="1"/>
</dbReference>
<dbReference type="Gene3D" id="1.10.730.10">
    <property type="entry name" value="Isoleucyl-tRNA Synthetase, Domain 1"/>
    <property type="match status" value="1"/>
</dbReference>
<dbReference type="InterPro" id="IPR055416">
    <property type="entry name" value="RBD_LARS1"/>
</dbReference>
<dbReference type="InterPro" id="IPR004493">
    <property type="entry name" value="Leu-tRNA-synth_Ia_arc/euk"/>
</dbReference>
<dbReference type="Gene3D" id="3.90.740.10">
    <property type="entry name" value="Valyl/Leucyl/Isoleucyl-tRNA synthetase, editing domain"/>
    <property type="match status" value="1"/>
</dbReference>
<dbReference type="CDD" id="cd07959">
    <property type="entry name" value="Anticodon_Ia_Leu_AEc"/>
    <property type="match status" value="1"/>
</dbReference>
<sequence length="1918" mass="214255">MLARMDALWTARKAIQIGILVDTHTFSVDHCILCDQQLLSTSIAYLVVECEQVTGHRIQSRLVPAIQKSRLRLLGRALDPGVENVYTWLRGGVLNGEADLDQRWLDGTVEHESMGTRHDNRALAARLADFLQFIQKKKIDIRKAFDTVPVGALLWKLQNMGFPRRTLAFLKALYTSSSARARAGSLLSDPFPVQRGVRQGCPLSGLLFNLFINDILDGVVPITVPGLSRDTNPIRGLMYADDVAVFADSEQSLLAASAAVEQWANRWKMQFGVAKCGIISFTGHLAPRLDSPLDIRLHGQLVSRVESYKYLGVLIDSKLDHSAWLKQKRSALEHTISALHPVLANHQLTVKYRSRIFSAVVMGKAYYGLELVGGNKSHLAPLQTTINKGIRLFTGARLSTTIGPLLVETGIGSLLTRSLVSRVRLLERSVTKRTPINAICSGTDNDVFTLNVQGQLVRSQRWFWSRRTKQLYRNRYWLTPQVRPKTVKQRHSFALMETLRTCGDSASLQKYVTRQLLETSGFFKNPSFDQSRAHGTRYLMLACMDALWTAREAIQIGILVDTHPFSVDHCILCDQQLFSTSIAHLVVECEQVTGHRIQSGLVPAIQKSRLRPLGRALDLGVENVYTWLRGGVLNGEADLNQRWLDGTVEHESMGTRHDTWVAGSTEPECIQDSLFFSSRGAASGFVLTNVTRSISPSFAAKLATSISRIAGRFALSVPAAGSIVLTTTCFARSRSIHTKLPAYSLLTSSPLPRPLSYAVCPEFFALSSTTNCRHLSSCKLADPFARASPPAGTYNMDSAPAEEVNKAFKKRDALLELEIKAQASWESSKAFEVNAPGANEPLEPKFMVSFPFPYMNGTLHLGHTFSLSKPEFAVGYERLKGKRALFPFGFHCTGMPIKACADKLKRETELFGPDFEGYQDVEEDVENIDLVKLTMESSEGNDPTKIKKKHGKQVAKSTGLKYQFQIMRSMGIPNEDIKKFMDPKHWLTFFPPIAMTDLKRLGTHIDWRRSFITTDINPYYDSFIRWQFNTLRALSPSKIQFGERYTIYSPLDGQPCMDHDRASGEGVGVQDYTAIKLQVRLEQLNITPVADRDLVKDSKPVGAKISSDSFKASLGDRKLYLVAATFRPETMYGQTNCYVGVDLEYGVYEVSDTEAWVCTERAARNMTYQSLFKEKGKIVKLASLVGWDLVGVPLSAPLCFHEFVYTLPMEGVLANKGTGIVTSVPSDSPDDYITLQDLLKKSSYYHVQKKWIEPYMPLKPIISTSNLGDLAAVTAVEKFKIVSQKDKKQLADAKDLVYKEGFYHGVMSVGVYAGKPVQEAKPLVRNLLIESGDAFAYSEPEGLIMSRSGDECVVTLAAQWYMDYGEESWKALTKECLAGMNTYTDEARNAFEKTLDWLGQWACSRSFGLGSRLPWDKEWLIESLSDSTIYMAYYTVAHLLHGGNLDGSTPGPANITADQMTDEVWTYIFLQGPQPTNTTISQEMLDTMRREFEYFYPLDLRCSGKDLINNHLTFFLYNHTAIFPKEKWPKAVRVNGHLLLNSEKMSKSTGNSLSMRESLAKFGADATRFALADAGDGLEDANFVEKTADDAILKLYTEKEWVEESVASMTKDKLRSGPLTWNDKVFLSEMDFIIDLADKSYSSMLYREALKNSFYDLQQARNEYRKAVTGQGINLAGAEGEVFEGMHKDLILRFIEVEAVLMAPFTPHWSEHVWSDVLKKPTSIMSARWPETSPPDLSLLAAATYVRELGSKIRSADDAAAKKRSKKGGKPDVVPESSGPKTLHLYIATKFPDWQEQVMAILKETWDESAGVLNGQEKELLAKAGLLKDKRVMPFAALIKKTVEVSGRSALDRTLPFLEMDTLSANLDFLRRDLIVLKVGSIRLMQKESLVIGVDGVDEEDIRKADAALPGAPTYRVL</sequence>
<dbReference type="InterPro" id="IPR009080">
    <property type="entry name" value="tRNAsynth_Ia_anticodon-bd"/>
</dbReference>
<dbReference type="InterPro" id="IPR015413">
    <property type="entry name" value="Methionyl/Leucyl_tRNA_Synth"/>
</dbReference>
<evidence type="ECO:0000256" key="2">
    <source>
        <dbReference type="ARBA" id="ARBA00005594"/>
    </source>
</evidence>
<dbReference type="Proteomes" id="UP001648503">
    <property type="component" value="Unassembled WGS sequence"/>
</dbReference>
<keyword evidence="6" id="KW-0067">ATP-binding</keyword>
<keyword evidence="14" id="KW-1185">Reference proteome</keyword>
<evidence type="ECO:0000313" key="14">
    <source>
        <dbReference type="Proteomes" id="UP001648503"/>
    </source>
</evidence>
<evidence type="ECO:0000256" key="7">
    <source>
        <dbReference type="ARBA" id="ARBA00022917"/>
    </source>
</evidence>
<dbReference type="SUPFAM" id="SSF50677">
    <property type="entry name" value="ValRS/IleRS/LeuRS editing domain"/>
    <property type="match status" value="1"/>
</dbReference>
<comment type="subcellular location">
    <subcellularLocation>
        <location evidence="1">Cytoplasm</location>
    </subcellularLocation>
</comment>
<keyword evidence="8" id="KW-0030">Aminoacyl-tRNA synthetase</keyword>
<dbReference type="InterPro" id="IPR043502">
    <property type="entry name" value="DNA/RNA_pol_sf"/>
</dbReference>
<comment type="similarity">
    <text evidence="2">Belongs to the class-I aminoacyl-tRNA synthetase family.</text>
</comment>
<dbReference type="SUPFAM" id="SSF47323">
    <property type="entry name" value="Anticodon-binding domain of a subclass of class I aminoacyl-tRNA synthetases"/>
    <property type="match status" value="1"/>
</dbReference>
<dbReference type="InterPro" id="IPR002300">
    <property type="entry name" value="aa-tRNA-synth_Ia"/>
</dbReference>
<dbReference type="Pfam" id="PF09334">
    <property type="entry name" value="tRNA-synt_1g"/>
    <property type="match status" value="1"/>
</dbReference>
<comment type="caution">
    <text evidence="13">The sequence shown here is derived from an EMBL/GenBank/DDBJ whole genome shotgun (WGS) entry which is preliminary data.</text>
</comment>
<dbReference type="EMBL" id="JAFCIX010000003">
    <property type="protein sequence ID" value="KAH6601570.1"/>
    <property type="molecule type" value="Genomic_DNA"/>
</dbReference>
<dbReference type="PROSITE" id="PS00178">
    <property type="entry name" value="AA_TRNA_LIGASE_I"/>
    <property type="match status" value="1"/>
</dbReference>
<evidence type="ECO:0000256" key="8">
    <source>
        <dbReference type="ARBA" id="ARBA00023146"/>
    </source>
</evidence>
<evidence type="ECO:0000256" key="11">
    <source>
        <dbReference type="SAM" id="MobiDB-lite"/>
    </source>
</evidence>
<name>A0ABQ8FNW6_9FUNG</name>
<comment type="catalytic activity">
    <reaction evidence="10">
        <text>tRNA(Leu) + L-leucine + ATP = L-leucyl-tRNA(Leu) + AMP + diphosphate</text>
        <dbReference type="Rhea" id="RHEA:11688"/>
        <dbReference type="Rhea" id="RHEA-COMP:9613"/>
        <dbReference type="Rhea" id="RHEA-COMP:9622"/>
        <dbReference type="ChEBI" id="CHEBI:30616"/>
        <dbReference type="ChEBI" id="CHEBI:33019"/>
        <dbReference type="ChEBI" id="CHEBI:57427"/>
        <dbReference type="ChEBI" id="CHEBI:78442"/>
        <dbReference type="ChEBI" id="CHEBI:78494"/>
        <dbReference type="ChEBI" id="CHEBI:456215"/>
        <dbReference type="EC" id="6.1.1.4"/>
    </reaction>
</comment>
<dbReference type="InterPro" id="IPR000477">
    <property type="entry name" value="RT_dom"/>
</dbReference>
<dbReference type="NCBIfam" id="TIGR00395">
    <property type="entry name" value="leuS_arch"/>
    <property type="match status" value="1"/>
</dbReference>
<gene>
    <name evidence="13" type="ORF">BASA50_001518</name>
</gene>
<dbReference type="InterPro" id="IPR001412">
    <property type="entry name" value="aa-tRNA-synth_I_CS"/>
</dbReference>
<evidence type="ECO:0000256" key="5">
    <source>
        <dbReference type="ARBA" id="ARBA00022741"/>
    </source>
</evidence>
<dbReference type="InterPro" id="IPR013155">
    <property type="entry name" value="M/V/L/I-tRNA-synth_anticd-bd"/>
</dbReference>
<dbReference type="PANTHER" id="PTHR45794:SF1">
    <property type="entry name" value="LEUCINE--TRNA LIGASE, CYTOPLASMIC"/>
    <property type="match status" value="1"/>
</dbReference>
<dbReference type="Pfam" id="PF08264">
    <property type="entry name" value="Anticodon_1"/>
    <property type="match status" value="1"/>
</dbReference>
<protein>
    <recommendedName>
        <fullName evidence="3">leucine--tRNA ligase</fullName>
        <ecNumber evidence="3">6.1.1.4</ecNumber>
    </recommendedName>
    <alternativeName>
        <fullName evidence="9">Leucyl-tRNA synthetase</fullName>
    </alternativeName>
</protein>
<dbReference type="Pfam" id="PF24810">
    <property type="entry name" value="RBD_LARS1"/>
    <property type="match status" value="1"/>
</dbReference>
<feature type="domain" description="Reverse transcriptase" evidence="12">
    <location>
        <begin position="1"/>
        <end position="315"/>
    </location>
</feature>